<feature type="coiled-coil region" evidence="1">
    <location>
        <begin position="35"/>
        <end position="62"/>
    </location>
</feature>
<evidence type="ECO:0000259" key="2">
    <source>
        <dbReference type="Pfam" id="PF22693"/>
    </source>
</evidence>
<dbReference type="Proteomes" id="UP000789405">
    <property type="component" value="Unassembled WGS sequence"/>
</dbReference>
<dbReference type="OrthoDB" id="2418285at2759"/>
<gene>
    <name evidence="3" type="ORF">DERYTH_LOCUS9742</name>
</gene>
<evidence type="ECO:0000256" key="1">
    <source>
        <dbReference type="SAM" id="Coils"/>
    </source>
</evidence>
<dbReference type="Pfam" id="PF22693">
    <property type="entry name" value="MACPF_1"/>
    <property type="match status" value="1"/>
</dbReference>
<dbReference type="EMBL" id="CAJVPY010005420">
    <property type="protein sequence ID" value="CAG8642640.1"/>
    <property type="molecule type" value="Genomic_DNA"/>
</dbReference>
<evidence type="ECO:0000313" key="4">
    <source>
        <dbReference type="Proteomes" id="UP000789405"/>
    </source>
</evidence>
<dbReference type="InterPro" id="IPR054586">
    <property type="entry name" value="MACPF_1_fungal"/>
</dbReference>
<evidence type="ECO:0000313" key="3">
    <source>
        <dbReference type="EMBL" id="CAG8642640.1"/>
    </source>
</evidence>
<organism evidence="3 4">
    <name type="scientific">Dentiscutata erythropus</name>
    <dbReference type="NCBI Taxonomy" id="1348616"/>
    <lineage>
        <taxon>Eukaryota</taxon>
        <taxon>Fungi</taxon>
        <taxon>Fungi incertae sedis</taxon>
        <taxon>Mucoromycota</taxon>
        <taxon>Glomeromycotina</taxon>
        <taxon>Glomeromycetes</taxon>
        <taxon>Diversisporales</taxon>
        <taxon>Gigasporaceae</taxon>
        <taxon>Dentiscutata</taxon>
    </lineage>
</organism>
<name>A0A9N9GY12_9GLOM</name>
<reference evidence="3" key="1">
    <citation type="submission" date="2021-06" db="EMBL/GenBank/DDBJ databases">
        <authorList>
            <person name="Kallberg Y."/>
            <person name="Tangrot J."/>
            <person name="Rosling A."/>
        </authorList>
    </citation>
    <scope>NUCLEOTIDE SEQUENCE</scope>
    <source>
        <strain evidence="3">MA453B</strain>
    </source>
</reference>
<dbReference type="AlphaFoldDB" id="A0A9N9GY12"/>
<comment type="caution">
    <text evidence="3">The sequence shown here is derived from an EMBL/GenBank/DDBJ whole genome shotgun (WGS) entry which is preliminary data.</text>
</comment>
<accession>A0A9N9GY12</accession>
<proteinExistence type="predicted"/>
<keyword evidence="4" id="KW-1185">Reference proteome</keyword>
<sequence>MSLKDTVRNLEKNIINPTNKLSIQIDNKAPVTYDRLNQESTLKEVREQLSNSEEQISIYEYMNFVGPYGIILRDEESNELLRENLHDGYVLKIERSIDPNINDTTHRCKLNYGIRMTEDGPKNVNELAFEFSQDITQSVKLRKFYAEYKYEGTCISKHENFLRKNLVAEGKISIAMPSHLSVGFTISHGSQTNDSNNREFSSKYNIRLFSRYEIEIDIKKVQPTEIFMQEVNSALQSNNPVNELKRVCEKFGECIASKVKIGGRIHKIEYYNMSSSSQQISTNTSASGNIGSTIVGSIGGNYSNVNGHNTSSSMSNNETCIRFYGGDENKFKEDNIALWQDSLDDYTTWQVIEYTEFIPIFDVLNSELRQQVLEAMGKKVLYSKIDSVDVVMSPSKFSYEHKLSMPSDLSYVDLKECQIFASVMNATNKNKNKNKKVFSTRIVLYTSNNSASVVLHRIHKRSKKSKKKKDKVFNLQIGWVIVGKPADFKYEDCNFRIINSKKESAPHNGHQINIYDQFQKNHSILVACAQQAPQQDIIHPTDSMLVTGVHFSCLNDSQLKACFFIYDLETETLHKKNLEGKLTDLFINCSIISITQDNYLKLNREKSFLNGFTNKSTVFYNAQTKPLWTCHEPTFVSLFHENCPDCSAGFANIAPDYLIFNSLGLGRVHECLQISYFSAPLSPS</sequence>
<keyword evidence="1" id="KW-0175">Coiled coil</keyword>
<protein>
    <submittedName>
        <fullName evidence="3">21366_t:CDS:1</fullName>
    </submittedName>
</protein>
<feature type="domain" description="MACPF-like" evidence="2">
    <location>
        <begin position="113"/>
        <end position="372"/>
    </location>
</feature>